<keyword evidence="3" id="KW-1185">Reference proteome</keyword>
<organism evidence="2 3">
    <name type="scientific">Pseudarthrobacter polychromogenes</name>
    <dbReference type="NCBI Taxonomy" id="1676"/>
    <lineage>
        <taxon>Bacteria</taxon>
        <taxon>Bacillati</taxon>
        <taxon>Actinomycetota</taxon>
        <taxon>Actinomycetes</taxon>
        <taxon>Micrococcales</taxon>
        <taxon>Micrococcaceae</taxon>
        <taxon>Pseudarthrobacter</taxon>
    </lineage>
</organism>
<dbReference type="InterPro" id="IPR011008">
    <property type="entry name" value="Dimeric_a/b-barrel"/>
</dbReference>
<dbReference type="Proteomes" id="UP000596938">
    <property type="component" value="Unassembled WGS sequence"/>
</dbReference>
<sequence length="92" mass="10548">MSNVFLSGQLVCGNQNEAVLVAEFLPVHIELTRTEQGCLFFEVVVTENPLIWQVDEKFQDAESFRAHQLRVAESEWGRVTANIDRHYEIKGI</sequence>
<proteinExistence type="predicted"/>
<dbReference type="EMBL" id="BMKU01000010">
    <property type="protein sequence ID" value="GGH03939.1"/>
    <property type="molecule type" value="Genomic_DNA"/>
</dbReference>
<name>A0ABQ1XVG0_9MICC</name>
<keyword evidence="2" id="KW-0560">Oxidoreductase</keyword>
<protein>
    <submittedName>
        <fullName evidence="2">Antibiotic biosynthesis monooxygenase</fullName>
    </submittedName>
</protein>
<gene>
    <name evidence="2" type="ORF">GCM10011577_29930</name>
</gene>
<dbReference type="InterPro" id="IPR007138">
    <property type="entry name" value="ABM_dom"/>
</dbReference>
<dbReference type="SUPFAM" id="SSF54909">
    <property type="entry name" value="Dimeric alpha+beta barrel"/>
    <property type="match status" value="1"/>
</dbReference>
<evidence type="ECO:0000313" key="2">
    <source>
        <dbReference type="EMBL" id="GGH03939.1"/>
    </source>
</evidence>
<dbReference type="RefSeq" id="WP_188812196.1">
    <property type="nucleotide sequence ID" value="NZ_BAAAWV010000001.1"/>
</dbReference>
<dbReference type="Gene3D" id="3.30.70.100">
    <property type="match status" value="1"/>
</dbReference>
<reference evidence="3" key="1">
    <citation type="journal article" date="2019" name="Int. J. Syst. Evol. Microbiol.">
        <title>The Global Catalogue of Microorganisms (GCM) 10K type strain sequencing project: providing services to taxonomists for standard genome sequencing and annotation.</title>
        <authorList>
            <consortium name="The Broad Institute Genomics Platform"/>
            <consortium name="The Broad Institute Genome Sequencing Center for Infectious Disease"/>
            <person name="Wu L."/>
            <person name="Ma J."/>
        </authorList>
    </citation>
    <scope>NUCLEOTIDE SEQUENCE [LARGE SCALE GENOMIC DNA]</scope>
    <source>
        <strain evidence="3">CGMCC 1.1927</strain>
    </source>
</reference>
<dbReference type="Pfam" id="PF03992">
    <property type="entry name" value="ABM"/>
    <property type="match status" value="1"/>
</dbReference>
<keyword evidence="2" id="KW-0503">Monooxygenase</keyword>
<comment type="caution">
    <text evidence="2">The sequence shown here is derived from an EMBL/GenBank/DDBJ whole genome shotgun (WGS) entry which is preliminary data.</text>
</comment>
<evidence type="ECO:0000259" key="1">
    <source>
        <dbReference type="Pfam" id="PF03992"/>
    </source>
</evidence>
<accession>A0ABQ1XVG0</accession>
<evidence type="ECO:0000313" key="3">
    <source>
        <dbReference type="Proteomes" id="UP000596938"/>
    </source>
</evidence>
<feature type="domain" description="ABM" evidence="1">
    <location>
        <begin position="24"/>
        <end position="68"/>
    </location>
</feature>
<dbReference type="GO" id="GO:0004497">
    <property type="term" value="F:monooxygenase activity"/>
    <property type="evidence" value="ECO:0007669"/>
    <property type="project" value="UniProtKB-KW"/>
</dbReference>